<comment type="caution">
    <text evidence="2">The sequence shown here is derived from an EMBL/GenBank/DDBJ whole genome shotgun (WGS) entry which is preliminary data.</text>
</comment>
<protein>
    <submittedName>
        <fullName evidence="2">Uncharacterized protein</fullName>
    </submittedName>
</protein>
<organism evidence="2 3">
    <name type="scientific">Aphanomyces astaci</name>
    <name type="common">Crayfish plague agent</name>
    <dbReference type="NCBI Taxonomy" id="112090"/>
    <lineage>
        <taxon>Eukaryota</taxon>
        <taxon>Sar</taxon>
        <taxon>Stramenopiles</taxon>
        <taxon>Oomycota</taxon>
        <taxon>Saprolegniomycetes</taxon>
        <taxon>Saprolegniales</taxon>
        <taxon>Verrucalvaceae</taxon>
        <taxon>Aphanomyces</taxon>
    </lineage>
</organism>
<name>A0A3R6ZED6_APHAT</name>
<sequence length="633" mass="72008">MLMLFVPTSVAMHRRMLLLLKRTTHHAHAIRIYSPLAIAHLCAATTLQATWRWWRCLSTLAWRADMYEACVRVVAAIDSSVVYMEERVFMTLKHPSLVQRALDAMPRLPSHGWKFKFSNRELTVPITLDESLSRLPEDEKQTYLNTFYVENGLERVGFPHCVESVVTDAVEPPTALDDTERCSAIDFGAFTACRNILQDNETLVKWTLNDVGDMNWFSAFGITLVKLEFDSVAEARHRAAMLLVKTFDARHKTYARLYTVGMLRYLWLNKPVTSRHGYVFSRDWIRLGLDMPSRWGCHHDAYSHQGGGCDSAHMRHRPSTVPGATEAFSASEVTASQSHRSHLLSSHMERENDMAAAGSPTAAMLVHHVTVANDLDPSYQLHVLKQQQADTVRLESEALEITRHHAKSVALKAKQRHSTAASRKSKFQDKQLAVDSAIRVDEAGEARAAAILYRMRLAQRANQATAVERQMVARESSAAIAAHKIQIDAQLQRAAYEQAQLLLVKQQRKAVEVALARRKKAQRQFARHFGQQTVGLMRCHARDRAQDRAVAALDLPVEHVQFAKVAEKKVDESIRAKRTERLVANQRHRVMQSMEIQAALEFQETQERHRLDDIQARVAQERKLKQLLQTEDF</sequence>
<gene>
    <name evidence="2" type="ORF">DYB34_005423</name>
</gene>
<accession>A0A3R6ZED6</accession>
<evidence type="ECO:0000313" key="3">
    <source>
        <dbReference type="Proteomes" id="UP000283543"/>
    </source>
</evidence>
<evidence type="ECO:0000313" key="2">
    <source>
        <dbReference type="EMBL" id="RHY50884.1"/>
    </source>
</evidence>
<dbReference type="VEuPathDB" id="FungiDB:H257_03217"/>
<proteinExistence type="predicted"/>
<dbReference type="AlphaFoldDB" id="A0A3R6ZED6"/>
<reference evidence="2 3" key="1">
    <citation type="submission" date="2018-08" db="EMBL/GenBank/DDBJ databases">
        <title>Aphanomyces genome sequencing and annotation.</title>
        <authorList>
            <person name="Minardi D."/>
            <person name="Oidtmann B."/>
            <person name="Van Der Giezen M."/>
            <person name="Studholme D.J."/>
        </authorList>
    </citation>
    <scope>NUCLEOTIDE SEQUENCE [LARGE SCALE GENOMIC DNA]</scope>
    <source>
        <strain evidence="2 3">Si</strain>
    </source>
</reference>
<feature type="region of interest" description="Disordered" evidence="1">
    <location>
        <begin position="329"/>
        <end position="357"/>
    </location>
</feature>
<dbReference type="Proteomes" id="UP000283543">
    <property type="component" value="Unassembled WGS sequence"/>
</dbReference>
<evidence type="ECO:0000256" key="1">
    <source>
        <dbReference type="SAM" id="MobiDB-lite"/>
    </source>
</evidence>
<dbReference type="EMBL" id="QUTB01006262">
    <property type="protein sequence ID" value="RHY50884.1"/>
    <property type="molecule type" value="Genomic_DNA"/>
</dbReference>